<feature type="transmembrane region" description="Helical" evidence="8">
    <location>
        <begin position="12"/>
        <end position="31"/>
    </location>
</feature>
<dbReference type="PANTHER" id="PTHR30026">
    <property type="entry name" value="OUTER MEMBRANE PROTEIN TOLC"/>
    <property type="match status" value="1"/>
</dbReference>
<dbReference type="RefSeq" id="WP_068822300.1">
    <property type="nucleotide sequence ID" value="NZ_LWHJ01000027.1"/>
</dbReference>
<evidence type="ECO:0000256" key="3">
    <source>
        <dbReference type="ARBA" id="ARBA00022448"/>
    </source>
</evidence>
<evidence type="ECO:0000256" key="4">
    <source>
        <dbReference type="ARBA" id="ARBA00022452"/>
    </source>
</evidence>
<dbReference type="InterPro" id="IPR051906">
    <property type="entry name" value="TolC-like"/>
</dbReference>
<dbReference type="GO" id="GO:0009279">
    <property type="term" value="C:cell outer membrane"/>
    <property type="evidence" value="ECO:0007669"/>
    <property type="project" value="UniProtKB-SubCell"/>
</dbReference>
<dbReference type="GO" id="GO:0015288">
    <property type="term" value="F:porin activity"/>
    <property type="evidence" value="ECO:0007669"/>
    <property type="project" value="TreeGrafter"/>
</dbReference>
<dbReference type="InterPro" id="IPR003423">
    <property type="entry name" value="OMP_efflux"/>
</dbReference>
<comment type="subcellular location">
    <subcellularLocation>
        <location evidence="1">Cell outer membrane</location>
    </subcellularLocation>
</comment>
<keyword evidence="5 8" id="KW-0812">Transmembrane</keyword>
<evidence type="ECO:0000256" key="1">
    <source>
        <dbReference type="ARBA" id="ARBA00004442"/>
    </source>
</evidence>
<gene>
    <name evidence="9" type="ORF">A5893_08845</name>
</gene>
<dbReference type="Proteomes" id="UP000078459">
    <property type="component" value="Unassembled WGS sequence"/>
</dbReference>
<evidence type="ECO:0000313" key="10">
    <source>
        <dbReference type="Proteomes" id="UP000078459"/>
    </source>
</evidence>
<comment type="caution">
    <text evidence="9">The sequence shown here is derived from an EMBL/GenBank/DDBJ whole genome shotgun (WGS) entry which is preliminary data.</text>
</comment>
<evidence type="ECO:0000256" key="7">
    <source>
        <dbReference type="ARBA" id="ARBA00023237"/>
    </source>
</evidence>
<dbReference type="STRING" id="1826909.A5893_08845"/>
<reference evidence="9 10" key="1">
    <citation type="submission" date="2016-04" db="EMBL/GenBank/DDBJ databases">
        <authorList>
            <person name="Evans L.H."/>
            <person name="Alamgir A."/>
            <person name="Owens N."/>
            <person name="Weber N.D."/>
            <person name="Virtaneva K."/>
            <person name="Barbian K."/>
            <person name="Babar A."/>
            <person name="Rosenke K."/>
        </authorList>
    </citation>
    <scope>NUCLEOTIDE SEQUENCE [LARGE SCALE GENOMIC DNA]</scope>
    <source>
        <strain evidence="9 10">CCM 8644</strain>
    </source>
</reference>
<evidence type="ECO:0000256" key="5">
    <source>
        <dbReference type="ARBA" id="ARBA00022692"/>
    </source>
</evidence>
<protein>
    <submittedName>
        <fullName evidence="9">Transporter</fullName>
    </submittedName>
</protein>
<keyword evidence="10" id="KW-1185">Reference proteome</keyword>
<keyword evidence="8" id="KW-1133">Transmembrane helix</keyword>
<keyword evidence="6 8" id="KW-0472">Membrane</keyword>
<reference evidence="9 10" key="2">
    <citation type="submission" date="2016-06" db="EMBL/GenBank/DDBJ databases">
        <title>Pedobacter psychrophilus sp. nov., isolated from Antarctic fragmentary rock.</title>
        <authorList>
            <person name="Svec P."/>
        </authorList>
    </citation>
    <scope>NUCLEOTIDE SEQUENCE [LARGE SCALE GENOMIC DNA]</scope>
    <source>
        <strain evidence="9 10">CCM 8644</strain>
    </source>
</reference>
<dbReference type="EMBL" id="LWHJ01000027">
    <property type="protein sequence ID" value="OAQ39681.1"/>
    <property type="molecule type" value="Genomic_DNA"/>
</dbReference>
<evidence type="ECO:0000256" key="2">
    <source>
        <dbReference type="ARBA" id="ARBA00007613"/>
    </source>
</evidence>
<organism evidence="9 10">
    <name type="scientific">Pedobacter psychrophilus</name>
    <dbReference type="NCBI Taxonomy" id="1826909"/>
    <lineage>
        <taxon>Bacteria</taxon>
        <taxon>Pseudomonadati</taxon>
        <taxon>Bacteroidota</taxon>
        <taxon>Sphingobacteriia</taxon>
        <taxon>Sphingobacteriales</taxon>
        <taxon>Sphingobacteriaceae</taxon>
        <taxon>Pedobacter</taxon>
    </lineage>
</organism>
<evidence type="ECO:0000313" key="9">
    <source>
        <dbReference type="EMBL" id="OAQ39681.1"/>
    </source>
</evidence>
<comment type="similarity">
    <text evidence="2">Belongs to the outer membrane factor (OMF) (TC 1.B.17) family.</text>
</comment>
<sequence>MNNYIGKLTIKLSFIILGLIIPFFSWSQTIVKDSLLQKVTLNDAIQYALNSQPTIQQAYLDEKITESTIKTKLADWYPQINFNYNLQHNFLVQTSIIGGNPVQLGVDNTSSAQFTASQNIFNRDALLALNTKGDVLLQSKQNTVNNKINLVVNVSKAFYNVLSTLQQIKISNSNIIRLERSLSDAFNQYEAGITDKIDYKRATITLNNTKANQKSNEVLLKARIEFLKSLMNYPEKEKLNVVYDSLQLENEVFIDTTQNLNVNNRIEFAQLQTQKRLLNANLSYNKWSFLPSIAANGAYNFNYQNNNFGDLYNRNFPNSYAGITLGLPIFQGGKRRENINIAQYWLRRNELDLEVFKNDVNSEYQQALSTYQSNFANYLALKENMSLAKEVYDVVNLQYRSGIKTYLEVIVSETDLRTSQINYFNAVYQLLISKVDVEKALGQIKY</sequence>
<proteinExistence type="inferred from homology"/>
<evidence type="ECO:0000256" key="6">
    <source>
        <dbReference type="ARBA" id="ARBA00023136"/>
    </source>
</evidence>
<keyword evidence="4" id="KW-1134">Transmembrane beta strand</keyword>
<dbReference type="GO" id="GO:0015562">
    <property type="term" value="F:efflux transmembrane transporter activity"/>
    <property type="evidence" value="ECO:0007669"/>
    <property type="project" value="InterPro"/>
</dbReference>
<keyword evidence="3" id="KW-0813">Transport</keyword>
<name>A0A179DF78_9SPHI</name>
<dbReference type="SUPFAM" id="SSF56954">
    <property type="entry name" value="Outer membrane efflux proteins (OEP)"/>
    <property type="match status" value="1"/>
</dbReference>
<keyword evidence="7" id="KW-0998">Cell outer membrane</keyword>
<dbReference type="GO" id="GO:1990281">
    <property type="term" value="C:efflux pump complex"/>
    <property type="evidence" value="ECO:0007669"/>
    <property type="project" value="TreeGrafter"/>
</dbReference>
<evidence type="ECO:0000256" key="8">
    <source>
        <dbReference type="SAM" id="Phobius"/>
    </source>
</evidence>
<dbReference type="PANTHER" id="PTHR30026:SF20">
    <property type="entry name" value="OUTER MEMBRANE PROTEIN TOLC"/>
    <property type="match status" value="1"/>
</dbReference>
<dbReference type="Gene3D" id="1.20.1600.10">
    <property type="entry name" value="Outer membrane efflux proteins (OEP)"/>
    <property type="match status" value="1"/>
</dbReference>
<accession>A0A179DF78</accession>
<dbReference type="OrthoDB" id="367883at2"/>
<dbReference type="Pfam" id="PF02321">
    <property type="entry name" value="OEP"/>
    <property type="match status" value="2"/>
</dbReference>
<dbReference type="AlphaFoldDB" id="A0A179DF78"/>